<evidence type="ECO:0000313" key="2">
    <source>
        <dbReference type="Proteomes" id="UP000249057"/>
    </source>
</evidence>
<dbReference type="Proteomes" id="UP000249057">
    <property type="component" value="Unassembled WGS sequence"/>
</dbReference>
<sequence>MLTPVLHSGVICRIADVSPRAGAEKGPEAIMQTGVFQEIATKANLAIDFDVLAAVPATADHTEAKEKEEGGLVSAAVQRVSSAVYQHARRGRFVLTVGGDHSIGAGTVTGTAKALRDQFAGQQQQRQQELGVLWIDAHADINTPETSRSGRLHGMPVAFASGLAPWPQSGHRINLRRFVYIGLRDVDEAEKELIARHQVKAFTMEDVNRLGIDKIMDAALDHLGPDTPIHASYDIDSLDPEWAPSTGFPVPAGLSLERLQESGNLIALDLVEINPDIVPSRLDLTVNAGCRLIKTALGVE</sequence>
<evidence type="ECO:0000313" key="1">
    <source>
        <dbReference type="EMBL" id="RAH51187.1"/>
    </source>
</evidence>
<dbReference type="EMBL" id="KZ825311">
    <property type="protein sequence ID" value="RAH51187.1"/>
    <property type="molecule type" value="Genomic_DNA"/>
</dbReference>
<accession>A0ACD1GPY0</accession>
<gene>
    <name evidence="1" type="ORF">BO95DRAFT_449003</name>
</gene>
<reference evidence="1" key="1">
    <citation type="submission" date="2018-02" db="EMBL/GenBank/DDBJ databases">
        <title>The genomes of Aspergillus section Nigri reveals drivers in fungal speciation.</title>
        <authorList>
            <consortium name="DOE Joint Genome Institute"/>
            <person name="Vesth T.C."/>
            <person name="Nybo J."/>
            <person name="Theobald S."/>
            <person name="Brandl J."/>
            <person name="Frisvad J.C."/>
            <person name="Nielsen K.F."/>
            <person name="Lyhne E.K."/>
            <person name="Kogle M.E."/>
            <person name="Kuo A."/>
            <person name="Riley R."/>
            <person name="Clum A."/>
            <person name="Nolan M."/>
            <person name="Lipzen A."/>
            <person name="Salamov A."/>
            <person name="Henrissat B."/>
            <person name="Wiebenga A."/>
            <person name="De vries R.P."/>
            <person name="Grigoriev I.V."/>
            <person name="Mortensen U.H."/>
            <person name="Andersen M.R."/>
            <person name="Baker S.E."/>
        </authorList>
    </citation>
    <scope>NUCLEOTIDE SEQUENCE</scope>
    <source>
        <strain evidence="1">CBS 621.78</strain>
    </source>
</reference>
<name>A0ACD1GPY0_9EURO</name>
<protein>
    <submittedName>
        <fullName evidence="1">Arginase</fullName>
    </submittedName>
</protein>
<keyword evidence="2" id="KW-1185">Reference proteome</keyword>
<proteinExistence type="predicted"/>
<organism evidence="1 2">
    <name type="scientific">Aspergillus brunneoviolaceus CBS 621.78</name>
    <dbReference type="NCBI Taxonomy" id="1450534"/>
    <lineage>
        <taxon>Eukaryota</taxon>
        <taxon>Fungi</taxon>
        <taxon>Dikarya</taxon>
        <taxon>Ascomycota</taxon>
        <taxon>Pezizomycotina</taxon>
        <taxon>Eurotiomycetes</taxon>
        <taxon>Eurotiomycetidae</taxon>
        <taxon>Eurotiales</taxon>
        <taxon>Aspergillaceae</taxon>
        <taxon>Aspergillus</taxon>
        <taxon>Aspergillus subgen. Circumdati</taxon>
    </lineage>
</organism>